<dbReference type="InterPro" id="IPR047196">
    <property type="entry name" value="YidC_ALB_C"/>
</dbReference>
<gene>
    <name evidence="13" type="primary">yidC</name>
    <name evidence="17" type="ORF">HPU229334_02460</name>
</gene>
<dbReference type="PATRIC" id="fig|35818.11.peg.482"/>
<feature type="transmembrane region" description="Helical" evidence="13">
    <location>
        <begin position="445"/>
        <end position="462"/>
    </location>
</feature>
<keyword evidence="4 13" id="KW-0813">Transport</keyword>
<evidence type="ECO:0000256" key="7">
    <source>
        <dbReference type="ARBA" id="ARBA00022927"/>
    </source>
</evidence>
<dbReference type="InterPro" id="IPR019998">
    <property type="entry name" value="Membr_insert_YidC"/>
</dbReference>
<dbReference type="PRINTS" id="PR00701">
    <property type="entry name" value="60KDINNERMP"/>
</dbReference>
<feature type="transmembrane region" description="Helical" evidence="13">
    <location>
        <begin position="339"/>
        <end position="359"/>
    </location>
</feature>
<feature type="transmembrane region" description="Helical" evidence="13">
    <location>
        <begin position="402"/>
        <end position="425"/>
    </location>
</feature>
<protein>
    <recommendedName>
        <fullName evidence="3 13">Membrane protein insertase YidC</fullName>
    </recommendedName>
    <alternativeName>
        <fullName evidence="12 13">Foldase YidC</fullName>
    </alternativeName>
    <alternativeName>
        <fullName evidence="11 13">Membrane integrase YidC</fullName>
    </alternativeName>
    <alternativeName>
        <fullName evidence="13">Membrane protein YidC</fullName>
    </alternativeName>
</protein>
<dbReference type="PANTHER" id="PTHR12428:SF65">
    <property type="entry name" value="CYTOCHROME C OXIDASE ASSEMBLY PROTEIN COX18, MITOCHONDRIAL"/>
    <property type="match status" value="1"/>
</dbReference>
<organism evidence="17 18">
    <name type="scientific">Helicobacter pullorum</name>
    <dbReference type="NCBI Taxonomy" id="35818"/>
    <lineage>
        <taxon>Bacteria</taxon>
        <taxon>Pseudomonadati</taxon>
        <taxon>Campylobacterota</taxon>
        <taxon>Epsilonproteobacteria</taxon>
        <taxon>Campylobacterales</taxon>
        <taxon>Helicobacteraceae</taxon>
        <taxon>Helicobacter</taxon>
    </lineage>
</organism>
<feature type="transmembrane region" description="Helical" evidence="13">
    <location>
        <begin position="482"/>
        <end position="504"/>
    </location>
</feature>
<dbReference type="Gene3D" id="2.70.98.90">
    <property type="match status" value="1"/>
</dbReference>
<evidence type="ECO:0000256" key="11">
    <source>
        <dbReference type="ARBA" id="ARBA00033245"/>
    </source>
</evidence>
<evidence type="ECO:0000256" key="12">
    <source>
        <dbReference type="ARBA" id="ARBA00033342"/>
    </source>
</evidence>
<evidence type="ECO:0000256" key="5">
    <source>
        <dbReference type="ARBA" id="ARBA00022475"/>
    </source>
</evidence>
<reference evidence="17 18" key="1">
    <citation type="submission" date="2014-06" db="EMBL/GenBank/DDBJ databases">
        <title>Helicobacter pullorum isolates in fresh chicken meat - phenotypic and genotypic features.</title>
        <authorList>
            <person name="Borges V."/>
            <person name="Santos A."/>
            <person name="Correia C.B."/>
            <person name="Saraiva M."/>
            <person name="Menard A."/>
            <person name="Vieira L."/>
            <person name="Sampaio D.A."/>
            <person name="Gomes J.P."/>
            <person name="Oleastro M."/>
        </authorList>
    </citation>
    <scope>NUCLEOTIDE SEQUENCE [LARGE SCALE GENOMIC DNA]</scope>
    <source>
        <strain evidence="17 18">229334/12</strain>
    </source>
</reference>
<evidence type="ECO:0000256" key="9">
    <source>
        <dbReference type="ARBA" id="ARBA00023136"/>
    </source>
</evidence>
<dbReference type="CDD" id="cd20070">
    <property type="entry name" value="5TM_YidC_Alb3"/>
    <property type="match status" value="1"/>
</dbReference>
<evidence type="ECO:0000256" key="6">
    <source>
        <dbReference type="ARBA" id="ARBA00022692"/>
    </source>
</evidence>
<dbReference type="STRING" id="35818.HPU229336_08120"/>
<evidence type="ECO:0000256" key="3">
    <source>
        <dbReference type="ARBA" id="ARBA00015325"/>
    </source>
</evidence>
<dbReference type="AlphaFoldDB" id="A0A0N1MR66"/>
<evidence type="ECO:0000313" key="17">
    <source>
        <dbReference type="EMBL" id="KPH56274.1"/>
    </source>
</evidence>
<dbReference type="GO" id="GO:0005886">
    <property type="term" value="C:plasma membrane"/>
    <property type="evidence" value="ECO:0007669"/>
    <property type="project" value="UniProtKB-SubCell"/>
</dbReference>
<evidence type="ECO:0000256" key="2">
    <source>
        <dbReference type="ARBA" id="ARBA00010527"/>
    </source>
</evidence>
<comment type="subunit">
    <text evidence="13">Interacts with the Sec translocase complex via SecD. Specifically interacts with transmembrane segments of nascent integral membrane proteins during membrane integration.</text>
</comment>
<keyword evidence="8 13" id="KW-1133">Transmembrane helix</keyword>
<dbReference type="Pfam" id="PF02096">
    <property type="entry name" value="60KD_IMP"/>
    <property type="match status" value="1"/>
</dbReference>
<dbReference type="PANTHER" id="PTHR12428">
    <property type="entry name" value="OXA1"/>
    <property type="match status" value="1"/>
</dbReference>
<proteinExistence type="inferred from homology"/>
<dbReference type="Pfam" id="PF14849">
    <property type="entry name" value="YidC_periplas"/>
    <property type="match status" value="1"/>
</dbReference>
<dbReference type="InterPro" id="IPR028053">
    <property type="entry name" value="Membr_insert_YidC_N"/>
</dbReference>
<dbReference type="NCBIfam" id="TIGR03592">
    <property type="entry name" value="yidC_oxa1_cterm"/>
    <property type="match status" value="1"/>
</dbReference>
<comment type="similarity">
    <text evidence="2 13">Belongs to the OXA1/ALB3/YidC family. Type 1 subfamily.</text>
</comment>
<feature type="domain" description="Membrane insertase YidC N-terminal" evidence="16">
    <location>
        <begin position="81"/>
        <end position="327"/>
    </location>
</feature>
<evidence type="ECO:0000256" key="14">
    <source>
        <dbReference type="SAM" id="MobiDB-lite"/>
    </source>
</evidence>
<evidence type="ECO:0000256" key="10">
    <source>
        <dbReference type="ARBA" id="ARBA00023186"/>
    </source>
</evidence>
<evidence type="ECO:0000259" key="16">
    <source>
        <dbReference type="Pfam" id="PF14849"/>
    </source>
</evidence>
<comment type="subcellular location">
    <subcellularLocation>
        <location evidence="1">Cell inner membrane</location>
        <topology evidence="1">Multi-pass membrane protein</topology>
    </subcellularLocation>
    <subcellularLocation>
        <location evidence="13">Cell membrane</location>
        <topology evidence="13">Multi-pass membrane protein</topology>
    </subcellularLocation>
</comment>
<dbReference type="NCBIfam" id="NF002357">
    <property type="entry name" value="PRK01318.2-4"/>
    <property type="match status" value="1"/>
</dbReference>
<evidence type="ECO:0000313" key="18">
    <source>
        <dbReference type="Proteomes" id="UP000037997"/>
    </source>
</evidence>
<name>A0A0N1MR66_9HELI</name>
<feature type="domain" description="Membrane insertase YidC/Oxa/ALB C-terminal" evidence="15">
    <location>
        <begin position="339"/>
        <end position="518"/>
    </location>
</feature>
<dbReference type="CDD" id="cd19960">
    <property type="entry name" value="YidC_peri"/>
    <property type="match status" value="1"/>
</dbReference>
<evidence type="ECO:0000256" key="4">
    <source>
        <dbReference type="ARBA" id="ARBA00022448"/>
    </source>
</evidence>
<accession>A0A0N1MR66</accession>
<evidence type="ECO:0000259" key="15">
    <source>
        <dbReference type="Pfam" id="PF02096"/>
    </source>
</evidence>
<dbReference type="RefSeq" id="WP_054197627.1">
    <property type="nucleotide sequence ID" value="NZ_JNOC01000016.1"/>
</dbReference>
<keyword evidence="5 13" id="KW-1003">Cell membrane</keyword>
<dbReference type="EMBL" id="JNOC01000016">
    <property type="protein sequence ID" value="KPH56274.1"/>
    <property type="molecule type" value="Genomic_DNA"/>
</dbReference>
<dbReference type="Proteomes" id="UP000037997">
    <property type="component" value="Unassembled WGS sequence"/>
</dbReference>
<dbReference type="NCBIfam" id="TIGR03593">
    <property type="entry name" value="yidC_nterm"/>
    <property type="match status" value="1"/>
</dbReference>
<dbReference type="GO" id="GO:0051205">
    <property type="term" value="P:protein insertion into membrane"/>
    <property type="evidence" value="ECO:0007669"/>
    <property type="project" value="TreeGrafter"/>
</dbReference>
<dbReference type="HAMAP" id="MF_01810">
    <property type="entry name" value="YidC_type1"/>
    <property type="match status" value="1"/>
</dbReference>
<comment type="function">
    <text evidence="13">Required for the insertion and/or proper folding and/or complex formation of integral membrane proteins into the membrane. Involved in integration of membrane proteins that insert both dependently and independently of the Sec translocase complex, as well as at least some lipoproteins. Aids folding of multispanning membrane proteins.</text>
</comment>
<dbReference type="GO" id="GO:0032977">
    <property type="term" value="F:membrane insertase activity"/>
    <property type="evidence" value="ECO:0007669"/>
    <property type="project" value="InterPro"/>
</dbReference>
<evidence type="ECO:0000256" key="8">
    <source>
        <dbReference type="ARBA" id="ARBA00022989"/>
    </source>
</evidence>
<dbReference type="InterPro" id="IPR038221">
    <property type="entry name" value="YidC_periplasmic_sf"/>
</dbReference>
<comment type="caution">
    <text evidence="17">The sequence shown here is derived from an EMBL/GenBank/DDBJ whole genome shotgun (WGS) entry which is preliminary data.</text>
</comment>
<keyword evidence="9 13" id="KW-0472">Membrane</keyword>
<keyword evidence="7 13" id="KW-0653">Protein transport</keyword>
<dbReference type="PRINTS" id="PR01900">
    <property type="entry name" value="YIDCPROTEIN"/>
</dbReference>
<dbReference type="InterPro" id="IPR001708">
    <property type="entry name" value="YidC/ALB3/OXA1/COX18"/>
</dbReference>
<feature type="transmembrane region" description="Helical" evidence="13">
    <location>
        <begin position="12"/>
        <end position="32"/>
    </location>
</feature>
<keyword evidence="10 13" id="KW-0143">Chaperone</keyword>
<keyword evidence="6 13" id="KW-0812">Transmembrane</keyword>
<dbReference type="InterPro" id="IPR028055">
    <property type="entry name" value="YidC/Oxa/ALB_C"/>
</dbReference>
<feature type="compositionally biased region" description="Polar residues" evidence="14">
    <location>
        <begin position="40"/>
        <end position="58"/>
    </location>
</feature>
<sequence>MLNKLDNLNPQTRIIIAVVLALAFFVPYSYFYSPKENATAKPSQNIQTPSQEQTTPQASIQNVSNTQNAQNSTDSQEIIATIKAKNFEYKIDRLGRITQVLLKEEKYHKDAKDLELFSTDIANQNNPKTLEIRFSDSMLNQQAFSTPYKASQSDITIQDKPQSITLTQKLQNITIEKILTFYPNGYYEIKINVPQNYTYFLSPGMRPSVENDAYVFKGVIIKEQDNTITTIEDGDASTQNNFTNSSIIAAVDRYYTTLFFSKTNNLNISILNNSQENPMPFISANGNIELSGYIGPKDYRLLESIDANLTDVVEYGMITFFAKPLFLLLETLYDLCGNWGWAIILLTLIVRIILYPLTYKGMVSMQKLKDLAPKMKEIQQKYKGEPQKLQAHMMDLYKKHGANPMGGCLPLLLQMPVFFAIYRVLYNAIELKGAAWLLWIQDLSVMDPYFVLPILMGITMYLQQHLTPATFNDPIQEKIFKFLPLIFTIFFVTFPSGLVLYWFVNNIFSILQQLIINKAMERKKAREIAEHKEHKHQKASQ</sequence>
<dbReference type="GO" id="GO:0015031">
    <property type="term" value="P:protein transport"/>
    <property type="evidence" value="ECO:0007669"/>
    <property type="project" value="UniProtKB-KW"/>
</dbReference>
<evidence type="ECO:0000256" key="1">
    <source>
        <dbReference type="ARBA" id="ARBA00004429"/>
    </source>
</evidence>
<feature type="region of interest" description="Disordered" evidence="14">
    <location>
        <begin position="39"/>
        <end position="58"/>
    </location>
</feature>
<evidence type="ECO:0000256" key="13">
    <source>
        <dbReference type="HAMAP-Rule" id="MF_01810"/>
    </source>
</evidence>